<dbReference type="PANTHER" id="PTHR31814">
    <property type="match status" value="1"/>
</dbReference>
<dbReference type="EC" id="2.7.4.2" evidence="2"/>
<evidence type="ECO:0000259" key="8">
    <source>
        <dbReference type="Pfam" id="PF00288"/>
    </source>
</evidence>
<evidence type="ECO:0000313" key="9">
    <source>
        <dbReference type="EMBL" id="KAK0536767.1"/>
    </source>
</evidence>
<comment type="pathway">
    <text evidence="1">Isoprenoid biosynthesis; isopentenyl diphosphate biosynthesis via mevalonate pathway; isopentenyl diphosphate from (R)-mevalonate: step 2/3.</text>
</comment>
<accession>A0AAN6GJ39</accession>
<feature type="domain" description="GHMP kinase N-terminal" evidence="8">
    <location>
        <begin position="191"/>
        <end position="259"/>
    </location>
</feature>
<keyword evidence="5 9" id="KW-0418">Kinase</keyword>
<dbReference type="GO" id="GO:0006696">
    <property type="term" value="P:ergosterol biosynthetic process"/>
    <property type="evidence" value="ECO:0007669"/>
    <property type="project" value="TreeGrafter"/>
</dbReference>
<dbReference type="GO" id="GO:0010142">
    <property type="term" value="P:farnesyl diphosphate biosynthetic process, mevalonate pathway"/>
    <property type="evidence" value="ECO:0007669"/>
    <property type="project" value="TreeGrafter"/>
</dbReference>
<organism evidence="9 10">
    <name type="scientific">Tilletia horrida</name>
    <dbReference type="NCBI Taxonomy" id="155126"/>
    <lineage>
        <taxon>Eukaryota</taxon>
        <taxon>Fungi</taxon>
        <taxon>Dikarya</taxon>
        <taxon>Basidiomycota</taxon>
        <taxon>Ustilaginomycotina</taxon>
        <taxon>Exobasidiomycetes</taxon>
        <taxon>Tilletiales</taxon>
        <taxon>Tilletiaceae</taxon>
        <taxon>Tilletia</taxon>
    </lineage>
</organism>
<protein>
    <recommendedName>
        <fullName evidence="2">phosphomevalonate kinase</fullName>
        <ecNumber evidence="2">2.7.4.2</ecNumber>
    </recommendedName>
</protein>
<evidence type="ECO:0000256" key="2">
    <source>
        <dbReference type="ARBA" id="ARBA00012958"/>
    </source>
</evidence>
<feature type="region of interest" description="Disordered" evidence="7">
    <location>
        <begin position="303"/>
        <end position="323"/>
    </location>
</feature>
<keyword evidence="6" id="KW-0067">ATP-binding</keyword>
<evidence type="ECO:0000256" key="6">
    <source>
        <dbReference type="ARBA" id="ARBA00022840"/>
    </source>
</evidence>
<dbReference type="GO" id="GO:0019287">
    <property type="term" value="P:isopentenyl diphosphate biosynthetic process, mevalonate pathway"/>
    <property type="evidence" value="ECO:0007669"/>
    <property type="project" value="TreeGrafter"/>
</dbReference>
<gene>
    <name evidence="9" type="primary">ERG8</name>
    <name evidence="9" type="ORF">OC842_001866</name>
</gene>
<evidence type="ECO:0000256" key="4">
    <source>
        <dbReference type="ARBA" id="ARBA00022741"/>
    </source>
</evidence>
<dbReference type="Pfam" id="PF00288">
    <property type="entry name" value="GHMP_kinases_N"/>
    <property type="match status" value="1"/>
</dbReference>
<dbReference type="GO" id="GO:0004631">
    <property type="term" value="F:phosphomevalonate kinase activity"/>
    <property type="evidence" value="ECO:0007669"/>
    <property type="project" value="UniProtKB-EC"/>
</dbReference>
<keyword evidence="3 9" id="KW-0808">Transferase</keyword>
<evidence type="ECO:0000313" key="10">
    <source>
        <dbReference type="Proteomes" id="UP001176521"/>
    </source>
</evidence>
<dbReference type="InterPro" id="IPR006204">
    <property type="entry name" value="GHMP_kinase_N_dom"/>
</dbReference>
<evidence type="ECO:0000256" key="5">
    <source>
        <dbReference type="ARBA" id="ARBA00022777"/>
    </source>
</evidence>
<dbReference type="GO" id="GO:0005524">
    <property type="term" value="F:ATP binding"/>
    <property type="evidence" value="ECO:0007669"/>
    <property type="project" value="UniProtKB-KW"/>
</dbReference>
<evidence type="ECO:0000256" key="1">
    <source>
        <dbReference type="ARBA" id="ARBA00005017"/>
    </source>
</evidence>
<dbReference type="InterPro" id="IPR020568">
    <property type="entry name" value="Ribosomal_Su5_D2-typ_SF"/>
</dbReference>
<comment type="caution">
    <text evidence="9">The sequence shown here is derived from an EMBL/GenBank/DDBJ whole genome shotgun (WGS) entry which is preliminary data.</text>
</comment>
<keyword evidence="4" id="KW-0547">Nucleotide-binding</keyword>
<dbReference type="EMBL" id="JAPDMQ010000071">
    <property type="protein sequence ID" value="KAK0536767.1"/>
    <property type="molecule type" value="Genomic_DNA"/>
</dbReference>
<dbReference type="Gene3D" id="3.30.230.10">
    <property type="match status" value="1"/>
</dbReference>
<feature type="region of interest" description="Disordered" evidence="7">
    <location>
        <begin position="553"/>
        <end position="575"/>
    </location>
</feature>
<dbReference type="GO" id="GO:0005777">
    <property type="term" value="C:peroxisome"/>
    <property type="evidence" value="ECO:0007669"/>
    <property type="project" value="TreeGrafter"/>
</dbReference>
<evidence type="ECO:0000256" key="3">
    <source>
        <dbReference type="ARBA" id="ARBA00022679"/>
    </source>
</evidence>
<dbReference type="PANTHER" id="PTHR31814:SF2">
    <property type="entry name" value="PHOSPHOMEVALONATE KINASE"/>
    <property type="match status" value="1"/>
</dbReference>
<reference evidence="9" key="1">
    <citation type="journal article" date="2023" name="PhytoFront">
        <title>Draft Genome Resources of Seven Strains of Tilletia horrida, Causal Agent of Kernel Smut of Rice.</title>
        <authorList>
            <person name="Khanal S."/>
            <person name="Antony Babu S."/>
            <person name="Zhou X.G."/>
        </authorList>
    </citation>
    <scope>NUCLEOTIDE SEQUENCE</scope>
    <source>
        <strain evidence="9">TX3</strain>
    </source>
</reference>
<dbReference type="SUPFAM" id="SSF54211">
    <property type="entry name" value="Ribosomal protein S5 domain 2-like"/>
    <property type="match status" value="1"/>
</dbReference>
<sequence>MTGPTQTLVSAPGKVLLAGGYLVLDPAYPGVVVATSSRFYSLVQSSSTSSSSSKDAAQAATIRVRSHQFVGAEWVYHAHASADKSSSSPAPSIVLTQSRKSVEAEHAGRNPFVGLALLYALRVAAEKCGVEAVQRKLGGGLEVFVMGDNDFYSQRETLAAHGAEDEKAPTTAALRSLAPFTKQSCPIRGVHKTGLGSSAAMTTSLVGALLVHLGAVTKGADGELPLDDLAFVHNVAQLAHCAAQGKVGSGFDVSAAVWGSQIFRRFEPKVLDGLMGGKIAVEGEADALDLELPPLLAAMSPTNEQWRPSPLQGDARGGHPTAAEGMSSIISSQAKGDGPGSDQLVKALSNFSMASAPLAESSSASSNTFRPAPITLPPCFSLVLADVDAGSNTPSLVGKVLKWRKEQPAWADQLYAILASANQYLADCLFTLNYSYFTEMEAYQAVAEWAATVPSSEWEEELKKRPEDASKGLDKEMLSRFVDLRKALRSVRGGMRELGLRAGCPVEPDEMGKLISASVDGAPGIAGGGVPGAGGYDALYLVYVVPPSLLAQQQEDTSKGNEEREEAAAEASPARQAVEKVWAGWEGMSVGPLLSTAGRGLGLRVREVDEVPGVRAALGDWLSAS</sequence>
<dbReference type="Proteomes" id="UP001176521">
    <property type="component" value="Unassembled WGS sequence"/>
</dbReference>
<proteinExistence type="predicted"/>
<evidence type="ECO:0000256" key="7">
    <source>
        <dbReference type="SAM" id="MobiDB-lite"/>
    </source>
</evidence>
<name>A0AAN6GJ39_9BASI</name>
<dbReference type="InterPro" id="IPR035102">
    <property type="entry name" value="Phosphomevalonate_kinase"/>
</dbReference>
<dbReference type="InterPro" id="IPR014721">
    <property type="entry name" value="Ribsml_uS5_D2-typ_fold_subgr"/>
</dbReference>
<keyword evidence="10" id="KW-1185">Reference proteome</keyword>
<dbReference type="AlphaFoldDB" id="A0AAN6GJ39"/>